<dbReference type="Gene3D" id="6.10.250.3220">
    <property type="match status" value="1"/>
</dbReference>
<dbReference type="GO" id="GO:1900153">
    <property type="term" value="P:positive regulation of nuclear-transcribed mRNA catabolic process, deadenylation-dependent decay"/>
    <property type="evidence" value="ECO:0007669"/>
    <property type="project" value="UniProtKB-UniRule"/>
</dbReference>
<keyword evidence="12" id="KW-0832">Ubl conjugation</keyword>
<evidence type="ECO:0000256" key="3">
    <source>
        <dbReference type="ARBA" id="ARBA00022448"/>
    </source>
</evidence>
<evidence type="ECO:0000256" key="9">
    <source>
        <dbReference type="ARBA" id="ARBA00022816"/>
    </source>
</evidence>
<dbReference type="GO" id="GO:0061158">
    <property type="term" value="P:3'-UTR-mediated mRNA destabilization"/>
    <property type="evidence" value="ECO:0007669"/>
    <property type="project" value="UniProtKB-UniRule"/>
</dbReference>
<dbReference type="GO" id="GO:0051028">
    <property type="term" value="P:mRNA transport"/>
    <property type="evidence" value="ECO:0007669"/>
    <property type="project" value="UniProtKB-KW"/>
</dbReference>
<keyword evidence="5" id="KW-0597">Phosphoprotein</keyword>
<keyword evidence="4 20" id="KW-0963">Cytoplasm</keyword>
<dbReference type="InterPro" id="IPR000571">
    <property type="entry name" value="Znf_CCCH"/>
</dbReference>
<dbReference type="EMBL" id="CM004481">
    <property type="protein sequence ID" value="OCT66333.1"/>
    <property type="molecule type" value="Genomic_DNA"/>
</dbReference>
<evidence type="ECO:0000313" key="23">
    <source>
        <dbReference type="EMBL" id="OCT66333.1"/>
    </source>
</evidence>
<evidence type="ECO:0000256" key="5">
    <source>
        <dbReference type="ARBA" id="ARBA00022553"/>
    </source>
</evidence>
<keyword evidence="16 20" id="KW-0687">Ribonucleoprotein</keyword>
<dbReference type="SMART" id="SM00356">
    <property type="entry name" value="ZnF_C3H1"/>
    <property type="match status" value="2"/>
</dbReference>
<dbReference type="Gene3D" id="4.10.1000.10">
    <property type="entry name" value="Zinc finger, CCCH-type"/>
    <property type="match status" value="1"/>
</dbReference>
<keyword evidence="9" id="KW-0509">mRNA transport</keyword>
<name>A0A974H668_XENLA</name>
<comment type="subcellular location">
    <subcellularLocation>
        <location evidence="1">Cytoplasm</location>
        <location evidence="1">P-body</location>
    </subcellularLocation>
    <subcellularLocation>
        <location evidence="2">Cytoplasmic granule</location>
    </subcellularLocation>
    <subcellularLocation>
        <location evidence="20">Nucleus</location>
    </subcellularLocation>
    <subcellularLocation>
        <location evidence="20">Cytoplasm</location>
    </subcellularLocation>
</comment>
<evidence type="ECO:0000256" key="4">
    <source>
        <dbReference type="ARBA" id="ARBA00022490"/>
    </source>
</evidence>
<feature type="zinc finger region" description="C3H1-type" evidence="19">
    <location>
        <begin position="141"/>
        <end position="169"/>
    </location>
</feature>
<gene>
    <name evidence="23" type="ORF">XELAEV_18042589mg</name>
</gene>
<evidence type="ECO:0000313" key="24">
    <source>
        <dbReference type="Proteomes" id="UP000694892"/>
    </source>
</evidence>
<dbReference type="GO" id="GO:0000932">
    <property type="term" value="C:P-body"/>
    <property type="evidence" value="ECO:0007669"/>
    <property type="project" value="UniProtKB-SubCell"/>
</dbReference>
<dbReference type="PANTHER" id="PTHR12547">
    <property type="entry name" value="CCCH ZINC FINGER/TIS11-RELATED"/>
    <property type="match status" value="1"/>
</dbReference>
<protein>
    <recommendedName>
        <fullName evidence="17 20">mRNA decay activator protein ZFP36</fullName>
    </recommendedName>
    <alternativeName>
        <fullName evidence="20">Zinc finger protein 36</fullName>
    </alternativeName>
</protein>
<evidence type="ECO:0000256" key="1">
    <source>
        <dbReference type="ARBA" id="ARBA00004201"/>
    </source>
</evidence>
<evidence type="ECO:0000256" key="6">
    <source>
        <dbReference type="ARBA" id="ARBA00022723"/>
    </source>
</evidence>
<feature type="region of interest" description="Disordered" evidence="21">
    <location>
        <begin position="274"/>
        <end position="313"/>
    </location>
</feature>
<dbReference type="GO" id="GO:0000178">
    <property type="term" value="C:exosome (RNase complex)"/>
    <property type="evidence" value="ECO:0007669"/>
    <property type="project" value="UniProtKB-KW"/>
</dbReference>
<evidence type="ECO:0000256" key="11">
    <source>
        <dbReference type="ARBA" id="ARBA00022835"/>
    </source>
</evidence>
<dbReference type="GO" id="GO:0005634">
    <property type="term" value="C:nucleus"/>
    <property type="evidence" value="ECO:0007669"/>
    <property type="project" value="UniProtKB-SubCell"/>
</dbReference>
<reference evidence="24" key="1">
    <citation type="journal article" date="2016" name="Nature">
        <title>Genome evolution in the allotetraploid frog Xenopus laevis.</title>
        <authorList>
            <person name="Session A.M."/>
            <person name="Uno Y."/>
            <person name="Kwon T."/>
            <person name="Chapman J.A."/>
            <person name="Toyoda A."/>
            <person name="Takahashi S."/>
            <person name="Fukui A."/>
            <person name="Hikosaka A."/>
            <person name="Suzuki A."/>
            <person name="Kondo M."/>
            <person name="van Heeringen S.J."/>
            <person name="Quigley I."/>
            <person name="Heinz S."/>
            <person name="Ogino H."/>
            <person name="Ochi H."/>
            <person name="Hellsten U."/>
            <person name="Lyons J.B."/>
            <person name="Simakov O."/>
            <person name="Putnam N."/>
            <person name="Stites J."/>
            <person name="Kuroki Y."/>
            <person name="Tanaka T."/>
            <person name="Michiue T."/>
            <person name="Watanabe M."/>
            <person name="Bogdanovic O."/>
            <person name="Lister R."/>
            <person name="Georgiou G."/>
            <person name="Paranjpe S.S."/>
            <person name="van Kruijsbergen I."/>
            <person name="Shu S."/>
            <person name="Carlson J."/>
            <person name="Kinoshita T."/>
            <person name="Ohta Y."/>
            <person name="Mawaribuchi S."/>
            <person name="Jenkins J."/>
            <person name="Grimwood J."/>
            <person name="Schmutz J."/>
            <person name="Mitros T."/>
            <person name="Mozaffari S.V."/>
            <person name="Suzuki Y."/>
            <person name="Haramoto Y."/>
            <person name="Yamamoto T.S."/>
            <person name="Takagi C."/>
            <person name="Heald R."/>
            <person name="Miller K."/>
            <person name="Haudenschild C."/>
            <person name="Kitzman J."/>
            <person name="Nakayama T."/>
            <person name="Izutsu Y."/>
            <person name="Robert J."/>
            <person name="Fortriede J."/>
            <person name="Burns K."/>
            <person name="Lotay V."/>
            <person name="Karimi K."/>
            <person name="Yasuoka Y."/>
            <person name="Dichmann D.S."/>
            <person name="Flajnik M.F."/>
            <person name="Houston D.W."/>
            <person name="Shendure J."/>
            <person name="DuPasquier L."/>
            <person name="Vize P.D."/>
            <person name="Zorn A.M."/>
            <person name="Ito M."/>
            <person name="Marcotte E.M."/>
            <person name="Wallingford J.B."/>
            <person name="Ito Y."/>
            <person name="Asashima M."/>
            <person name="Ueno N."/>
            <person name="Matsuda Y."/>
            <person name="Veenstra G.J."/>
            <person name="Fujiyama A."/>
            <person name="Harland R.M."/>
            <person name="Taira M."/>
            <person name="Rokhsar D.S."/>
        </authorList>
    </citation>
    <scope>NUCLEOTIDE SEQUENCE [LARGE SCALE GENOMIC DNA]</scope>
    <source>
        <strain evidence="24">J</strain>
    </source>
</reference>
<evidence type="ECO:0000256" key="16">
    <source>
        <dbReference type="ARBA" id="ARBA00023274"/>
    </source>
</evidence>
<evidence type="ECO:0000256" key="7">
    <source>
        <dbReference type="ARBA" id="ARBA00022737"/>
    </source>
</evidence>
<dbReference type="GO" id="GO:0035925">
    <property type="term" value="F:mRNA 3'-UTR AU-rich region binding"/>
    <property type="evidence" value="ECO:0007669"/>
    <property type="project" value="UniProtKB-UniRule"/>
</dbReference>
<evidence type="ECO:0000256" key="19">
    <source>
        <dbReference type="PROSITE-ProRule" id="PRU00723"/>
    </source>
</evidence>
<feature type="region of interest" description="Disordered" evidence="21">
    <location>
        <begin position="184"/>
        <end position="223"/>
    </location>
</feature>
<keyword evidence="10 19" id="KW-0862">Zinc</keyword>
<keyword evidence="15 20" id="KW-0539">Nucleus</keyword>
<dbReference type="FunFam" id="4.10.1000.10:FF:000001">
    <property type="entry name" value="zinc finger CCCH domain-containing protein 15-like"/>
    <property type="match status" value="1"/>
</dbReference>
<dbReference type="GO" id="GO:0008270">
    <property type="term" value="F:zinc ion binding"/>
    <property type="evidence" value="ECO:0007669"/>
    <property type="project" value="UniProtKB-KW"/>
</dbReference>
<comment type="function">
    <text evidence="18">Zinc-finger RNA-binding protein that destabilizes several cytoplasmic AU-rich element (ARE)-containing mRNA transcripts by promoting their poly(A) tail removal or deadenylation, and hence provide a mechanism for attenuating protein synthesis. Acts as a 3'-untranslated region (UTR) ARE mRNA-binding adapter protein to communicate signaling events to the mRNA decay machinery. Functions by recruiting the CCR4-NOT deadenylase complex and probably other components of the cytoplasmic RNA decay machinery to the bound ARE-containing mRNAs, and hence promotes ARE-mediated mRNA deadenylation and decay processes. Binds to 3'-UTR ARE of numerous mRNAs. Also induces the degradation of ARE-containing mRNAs even in absence of poly(A) tail. Required for tubulogenesis during pronephros development.</text>
</comment>
<evidence type="ECO:0000256" key="20">
    <source>
        <dbReference type="RuleBase" id="RU369014"/>
    </source>
</evidence>
<proteinExistence type="predicted"/>
<comment type="subunit">
    <text evidence="20">Associates with the cytoplasmic CCR4-NOT deadenylase complex to trigger ARE-containing mRNA deadenylation and decay processes.</text>
</comment>
<dbReference type="PANTHER" id="PTHR12547:SF58">
    <property type="entry name" value="MRNA DECAY ACTIVATOR PROTEIN ZFP36"/>
    <property type="match status" value="1"/>
</dbReference>
<feature type="domain" description="C3H1-type" evidence="22">
    <location>
        <begin position="141"/>
        <end position="169"/>
    </location>
</feature>
<evidence type="ECO:0000256" key="18">
    <source>
        <dbReference type="ARBA" id="ARBA00055138"/>
    </source>
</evidence>
<evidence type="ECO:0000256" key="12">
    <source>
        <dbReference type="ARBA" id="ARBA00022843"/>
    </source>
</evidence>
<dbReference type="Pfam" id="PF00642">
    <property type="entry name" value="zf-CCCH"/>
    <property type="match status" value="2"/>
</dbReference>
<evidence type="ECO:0000256" key="21">
    <source>
        <dbReference type="SAM" id="MobiDB-lite"/>
    </source>
</evidence>
<evidence type="ECO:0000256" key="8">
    <source>
        <dbReference type="ARBA" id="ARBA00022771"/>
    </source>
</evidence>
<evidence type="ECO:0000256" key="10">
    <source>
        <dbReference type="ARBA" id="ARBA00022833"/>
    </source>
</evidence>
<dbReference type="InterPro" id="IPR045877">
    <property type="entry name" value="ZFP36-like"/>
</dbReference>
<dbReference type="SUPFAM" id="SSF90229">
    <property type="entry name" value="CCCH zinc finger"/>
    <property type="match status" value="2"/>
</dbReference>
<evidence type="ECO:0000256" key="13">
    <source>
        <dbReference type="ARBA" id="ARBA00022884"/>
    </source>
</evidence>
<keyword evidence="11" id="KW-0271">Exosome</keyword>
<sequence length="313" mass="34904">MSSILDIHTLYQNLRNLDLSEDLDSPREGKLLSAQRRHSCTPDIDDLFKPSSDSWNFDLPRTPFRSDRSISLTEGPRLAFPAPPPGFPPLKAALPALPTLSPRYKTELCRTYSETGTCKYGAKCQFAHGKIELREQNRHPKYKTELCHKFYLYGECPYGPRCNFIHHPREQGTSQHMLRQSISYSGVPTRRSSPPPPGLSDPAAFSRAPSVSPPPSSDLIFSPIPTEARSHVSSLRSADSYSHCCSCRCSRAGTINQDLLSTQMLLRSPSCSSLPETECYSSGSESPVFEQSYQSPPPPNKRLPIFNRLSVSD</sequence>
<evidence type="ECO:0000259" key="22">
    <source>
        <dbReference type="PROSITE" id="PS50103"/>
    </source>
</evidence>
<dbReference type="GO" id="GO:1990904">
    <property type="term" value="C:ribonucleoprotein complex"/>
    <property type="evidence" value="ECO:0007669"/>
    <property type="project" value="UniProtKB-KW"/>
</dbReference>
<keyword evidence="8 19" id="KW-0863">Zinc-finger</keyword>
<dbReference type="FunFam" id="4.10.1000.10:FF:000002">
    <property type="entry name" value="Zinc finger protein 36, C3H1 type-like 1"/>
    <property type="match status" value="1"/>
</dbReference>
<evidence type="ECO:0000256" key="15">
    <source>
        <dbReference type="ARBA" id="ARBA00023242"/>
    </source>
</evidence>
<feature type="domain" description="C3H1-type" evidence="22">
    <location>
        <begin position="103"/>
        <end position="131"/>
    </location>
</feature>
<dbReference type="InterPro" id="IPR036855">
    <property type="entry name" value="Znf_CCCH_sf"/>
</dbReference>
<keyword evidence="7 20" id="KW-0677">Repeat</keyword>
<evidence type="ECO:0000256" key="14">
    <source>
        <dbReference type="ARBA" id="ARBA00023125"/>
    </source>
</evidence>
<keyword evidence="3" id="KW-0813">Transport</keyword>
<dbReference type="GO" id="GO:0003677">
    <property type="term" value="F:DNA binding"/>
    <property type="evidence" value="ECO:0007669"/>
    <property type="project" value="UniProtKB-KW"/>
</dbReference>
<organism evidence="23 24">
    <name type="scientific">Xenopus laevis</name>
    <name type="common">African clawed frog</name>
    <dbReference type="NCBI Taxonomy" id="8355"/>
    <lineage>
        <taxon>Eukaryota</taxon>
        <taxon>Metazoa</taxon>
        <taxon>Chordata</taxon>
        <taxon>Craniata</taxon>
        <taxon>Vertebrata</taxon>
        <taxon>Euteleostomi</taxon>
        <taxon>Amphibia</taxon>
        <taxon>Batrachia</taxon>
        <taxon>Anura</taxon>
        <taxon>Pipoidea</taxon>
        <taxon>Pipidae</taxon>
        <taxon>Xenopodinae</taxon>
        <taxon>Xenopus</taxon>
        <taxon>Xenopus</taxon>
    </lineage>
</organism>
<keyword evidence="14" id="KW-0238">DNA-binding</keyword>
<dbReference type="OMA" id="VFDQHPV"/>
<evidence type="ECO:0000256" key="17">
    <source>
        <dbReference type="ARBA" id="ARBA00040871"/>
    </source>
</evidence>
<feature type="zinc finger region" description="C3H1-type" evidence="19">
    <location>
        <begin position="103"/>
        <end position="131"/>
    </location>
</feature>
<keyword evidence="13" id="KW-0694">RNA-binding</keyword>
<accession>A0A974H668</accession>
<feature type="compositionally biased region" description="Polar residues" evidence="21">
    <location>
        <begin position="274"/>
        <end position="294"/>
    </location>
</feature>
<dbReference type="PROSITE" id="PS50103">
    <property type="entry name" value="ZF_C3H1"/>
    <property type="match status" value="2"/>
</dbReference>
<evidence type="ECO:0000256" key="2">
    <source>
        <dbReference type="ARBA" id="ARBA00004463"/>
    </source>
</evidence>
<keyword evidence="6 19" id="KW-0479">Metal-binding</keyword>
<dbReference type="AlphaFoldDB" id="A0A974H668"/>
<dbReference type="Proteomes" id="UP000694892">
    <property type="component" value="Chromosome 8S"/>
</dbReference>